<dbReference type="STRING" id="576117.SAMN04488138_111113"/>
<evidence type="ECO:0000313" key="9">
    <source>
        <dbReference type="EMBL" id="SFJ82792.1"/>
    </source>
</evidence>
<accession>A0A1I3UIP2</accession>
<evidence type="ECO:0000259" key="8">
    <source>
        <dbReference type="PROSITE" id="PS50970"/>
    </source>
</evidence>
<protein>
    <submittedName>
        <fullName evidence="9">5-methyltetrahydrofolate--homocysteine methyltransferase</fullName>
    </submittedName>
</protein>
<dbReference type="Pfam" id="PF02574">
    <property type="entry name" value="S-methyl_trans"/>
    <property type="match status" value="1"/>
</dbReference>
<keyword evidence="10" id="KW-1185">Reference proteome</keyword>
<dbReference type="AlphaFoldDB" id="A0A1I3UIP2"/>
<keyword evidence="3 7" id="KW-0808">Transferase</keyword>
<dbReference type="SUPFAM" id="SSF82282">
    <property type="entry name" value="Homocysteine S-methyltransferase"/>
    <property type="match status" value="1"/>
</dbReference>
<reference evidence="9 10" key="1">
    <citation type="submission" date="2016-10" db="EMBL/GenBank/DDBJ databases">
        <authorList>
            <person name="de Groot N.N."/>
        </authorList>
    </citation>
    <scope>NUCLEOTIDE SEQUENCE [LARGE SCALE GENOMIC DNA]</scope>
    <source>
        <strain evidence="9 10">CGMCC 1.8891</strain>
    </source>
</reference>
<dbReference type="GO" id="GO:0046872">
    <property type="term" value="F:metal ion binding"/>
    <property type="evidence" value="ECO:0007669"/>
    <property type="project" value="UniProtKB-KW"/>
</dbReference>
<evidence type="ECO:0000313" key="10">
    <source>
        <dbReference type="Proteomes" id="UP000183299"/>
    </source>
</evidence>
<dbReference type="GO" id="GO:0008705">
    <property type="term" value="F:methionine synthase activity"/>
    <property type="evidence" value="ECO:0007669"/>
    <property type="project" value="TreeGrafter"/>
</dbReference>
<dbReference type="Gene3D" id="3.20.20.330">
    <property type="entry name" value="Homocysteine-binding-like domain"/>
    <property type="match status" value="1"/>
</dbReference>
<gene>
    <name evidence="9" type="ORF">SAMN04488138_111113</name>
</gene>
<dbReference type="PANTHER" id="PTHR45833">
    <property type="entry name" value="METHIONINE SYNTHASE"/>
    <property type="match status" value="1"/>
</dbReference>
<dbReference type="RefSeq" id="WP_066604794.1">
    <property type="nucleotide sequence ID" value="NZ_FORY01000011.1"/>
</dbReference>
<feature type="binding site" evidence="7">
    <location>
        <position position="284"/>
    </location>
    <ligand>
        <name>Zn(2+)</name>
        <dbReference type="ChEBI" id="CHEBI:29105"/>
    </ligand>
</feature>
<evidence type="ECO:0000256" key="3">
    <source>
        <dbReference type="ARBA" id="ARBA00022679"/>
    </source>
</evidence>
<keyword evidence="2 7" id="KW-0489">Methyltransferase</keyword>
<evidence type="ECO:0000256" key="1">
    <source>
        <dbReference type="ARBA" id="ARBA00010398"/>
    </source>
</evidence>
<dbReference type="InterPro" id="IPR050554">
    <property type="entry name" value="Met_Synthase/Corrinoid"/>
</dbReference>
<name>A0A1I3UIP2_9RHOB</name>
<comment type="cofactor">
    <cofactor evidence="7">
        <name>Zn(2+)</name>
        <dbReference type="ChEBI" id="CHEBI:29105"/>
    </cofactor>
</comment>
<dbReference type="GO" id="GO:0046653">
    <property type="term" value="P:tetrahydrofolate metabolic process"/>
    <property type="evidence" value="ECO:0007669"/>
    <property type="project" value="TreeGrafter"/>
</dbReference>
<evidence type="ECO:0000256" key="5">
    <source>
        <dbReference type="ARBA" id="ARBA00022723"/>
    </source>
</evidence>
<dbReference type="EMBL" id="FORY01000011">
    <property type="protein sequence ID" value="SFJ82792.1"/>
    <property type="molecule type" value="Genomic_DNA"/>
</dbReference>
<feature type="binding site" evidence="7">
    <location>
        <position position="283"/>
    </location>
    <ligand>
        <name>Zn(2+)</name>
        <dbReference type="ChEBI" id="CHEBI:29105"/>
    </ligand>
</feature>
<dbReference type="GO" id="GO:0032259">
    <property type="term" value="P:methylation"/>
    <property type="evidence" value="ECO:0007669"/>
    <property type="project" value="UniProtKB-KW"/>
</dbReference>
<comment type="similarity">
    <text evidence="1">Belongs to the vitamin-B12 dependent methionine synthase family.</text>
</comment>
<evidence type="ECO:0000256" key="2">
    <source>
        <dbReference type="ARBA" id="ARBA00022603"/>
    </source>
</evidence>
<keyword evidence="4" id="KW-0949">S-adenosyl-L-methionine</keyword>
<keyword evidence="6" id="KW-0170">Cobalt</keyword>
<organism evidence="9 10">
    <name type="scientific">Celeribacter halophilus</name>
    <dbReference type="NCBI Taxonomy" id="576117"/>
    <lineage>
        <taxon>Bacteria</taxon>
        <taxon>Pseudomonadati</taxon>
        <taxon>Pseudomonadota</taxon>
        <taxon>Alphaproteobacteria</taxon>
        <taxon>Rhodobacterales</taxon>
        <taxon>Roseobacteraceae</taxon>
        <taxon>Celeribacter</taxon>
    </lineage>
</organism>
<keyword evidence="5 7" id="KW-0479">Metal-binding</keyword>
<feature type="domain" description="Hcy-binding" evidence="8">
    <location>
        <begin position="8"/>
        <end position="298"/>
    </location>
</feature>
<dbReference type="InterPro" id="IPR003726">
    <property type="entry name" value="HCY_dom"/>
</dbReference>
<sequence>MKLRSHDNILSDLLSSRDWLLADGATGTELFKMGLEPGTAPELWNTDQPDKIASLYQNAIEAGCDIFLTNSFGGTSARLKLCDADDRVFELNHAAARIARQVADAAGRPVVVAGAMGPTGEILQPIGRLSYDDAFGMFLEQAQGLKSGGVDLVWIETMSSFEEYTAAAEAAVQTGLPWVGTMSFESAGRTMMGITPSQLAHKVEGMVHPPLAYGANCGVGAAEMVRSVLDFAAQGLDRPIIAKASAGLPQEVDGQLRYLLTPAMMAEYACLARDAGARIIGGCCGTTPAHLKAMKSALETRPPGPRPTLEQVVAALGSFSPEEDD</sequence>
<feature type="binding site" evidence="7">
    <location>
        <position position="217"/>
    </location>
    <ligand>
        <name>Zn(2+)</name>
        <dbReference type="ChEBI" id="CHEBI:29105"/>
    </ligand>
</feature>
<evidence type="ECO:0000256" key="4">
    <source>
        <dbReference type="ARBA" id="ARBA00022691"/>
    </source>
</evidence>
<dbReference type="GeneID" id="98665815"/>
<dbReference type="Proteomes" id="UP000183299">
    <property type="component" value="Unassembled WGS sequence"/>
</dbReference>
<proteinExistence type="inferred from homology"/>
<dbReference type="GO" id="GO:0050667">
    <property type="term" value="P:homocysteine metabolic process"/>
    <property type="evidence" value="ECO:0007669"/>
    <property type="project" value="TreeGrafter"/>
</dbReference>
<dbReference type="OrthoDB" id="9803687at2"/>
<evidence type="ECO:0000256" key="6">
    <source>
        <dbReference type="ARBA" id="ARBA00023285"/>
    </source>
</evidence>
<keyword evidence="7" id="KW-0862">Zinc</keyword>
<dbReference type="PANTHER" id="PTHR45833:SF1">
    <property type="entry name" value="METHIONINE SYNTHASE"/>
    <property type="match status" value="1"/>
</dbReference>
<dbReference type="PROSITE" id="PS50970">
    <property type="entry name" value="HCY"/>
    <property type="match status" value="1"/>
</dbReference>
<evidence type="ECO:0000256" key="7">
    <source>
        <dbReference type="PROSITE-ProRule" id="PRU00333"/>
    </source>
</evidence>
<dbReference type="InterPro" id="IPR036589">
    <property type="entry name" value="HCY_dom_sf"/>
</dbReference>
<dbReference type="GO" id="GO:0005829">
    <property type="term" value="C:cytosol"/>
    <property type="evidence" value="ECO:0007669"/>
    <property type="project" value="TreeGrafter"/>
</dbReference>
<dbReference type="NCBIfam" id="NF005718">
    <property type="entry name" value="PRK07534.1"/>
    <property type="match status" value="1"/>
</dbReference>